<dbReference type="Gene3D" id="1.20.1250.20">
    <property type="entry name" value="MFS general substrate transporter like domains"/>
    <property type="match status" value="1"/>
</dbReference>
<dbReference type="Proteomes" id="UP000462362">
    <property type="component" value="Unassembled WGS sequence"/>
</dbReference>
<comment type="subcellular location">
    <subcellularLocation>
        <location evidence="1">Cell membrane</location>
        <topology evidence="1">Multi-pass membrane protein</topology>
    </subcellularLocation>
</comment>
<dbReference type="InterPro" id="IPR010290">
    <property type="entry name" value="TM_effector"/>
</dbReference>
<keyword evidence="2" id="KW-0813">Transport</keyword>
<evidence type="ECO:0000256" key="6">
    <source>
        <dbReference type="ARBA" id="ARBA00023136"/>
    </source>
</evidence>
<organism evidence="7 8">
    <name type="scientific">Parasutterella excrementihominis</name>
    <dbReference type="NCBI Taxonomy" id="487175"/>
    <lineage>
        <taxon>Bacteria</taxon>
        <taxon>Pseudomonadati</taxon>
        <taxon>Pseudomonadota</taxon>
        <taxon>Betaproteobacteria</taxon>
        <taxon>Burkholderiales</taxon>
        <taxon>Sutterellaceae</taxon>
        <taxon>Parasutterella</taxon>
    </lineage>
</organism>
<evidence type="ECO:0000256" key="3">
    <source>
        <dbReference type="ARBA" id="ARBA00022475"/>
    </source>
</evidence>
<dbReference type="CDD" id="cd06173">
    <property type="entry name" value="MFS_MefA_like"/>
    <property type="match status" value="1"/>
</dbReference>
<dbReference type="Pfam" id="PF05977">
    <property type="entry name" value="MFS_3"/>
    <property type="match status" value="1"/>
</dbReference>
<accession>A0A6I3RYI4</accession>
<protein>
    <submittedName>
        <fullName evidence="7">MFS transporter</fullName>
    </submittedName>
</protein>
<dbReference type="PANTHER" id="PTHR23513:SF11">
    <property type="entry name" value="STAPHYLOFERRIN A TRANSPORTER"/>
    <property type="match status" value="1"/>
</dbReference>
<dbReference type="AlphaFoldDB" id="A0A6I3RYI4"/>
<evidence type="ECO:0000256" key="5">
    <source>
        <dbReference type="ARBA" id="ARBA00022989"/>
    </source>
</evidence>
<keyword evidence="4" id="KW-0812">Transmembrane</keyword>
<evidence type="ECO:0000256" key="4">
    <source>
        <dbReference type="ARBA" id="ARBA00022692"/>
    </source>
</evidence>
<dbReference type="GO" id="GO:0005886">
    <property type="term" value="C:plasma membrane"/>
    <property type="evidence" value="ECO:0007669"/>
    <property type="project" value="UniProtKB-SubCell"/>
</dbReference>
<dbReference type="SUPFAM" id="SSF103473">
    <property type="entry name" value="MFS general substrate transporter"/>
    <property type="match status" value="1"/>
</dbReference>
<evidence type="ECO:0000313" key="8">
    <source>
        <dbReference type="Proteomes" id="UP000462362"/>
    </source>
</evidence>
<keyword evidence="6" id="KW-0472">Membrane</keyword>
<comment type="caution">
    <text evidence="7">The sequence shown here is derived from an EMBL/GenBank/DDBJ whole genome shotgun (WGS) entry which is preliminary data.</text>
</comment>
<sequence>MTPLIAARRYFWGAYSFSTLGRFVHGMALSWVVWTQTHSPLWLSAIALLSALPSLPLAPVAGSMADRFHRHHILLITQTIGCVIAALTAFLSFFGYLNPYNLAVLALIFGIVTSIDGPSMHSMLVETGETVSQAVARQSLVMNVARSIAPMVAVFIIESFSATWCFAMNAICFIPMIAVMAVVKIPNRTTSEQREESVGVTSRQLFMTYPILREVLPQVACLSILVMPAVALLPAISLKGSELMSFGSMSSGLGFGAVAAAVLMQRNRLIIHHVTTVWTGGWVTCIAFAVLPALETVTSQWLCALVAGGSLTFALAAANNLVQCKAPDIYRGRFSAMYLAVMLGLVPVGQLILGFASEQFTAVVAVRACAVIAMVLMVLFAFLFSISKAEETVGPD</sequence>
<keyword evidence="5" id="KW-1133">Transmembrane helix</keyword>
<keyword evidence="3" id="KW-1003">Cell membrane</keyword>
<dbReference type="InterPro" id="IPR036259">
    <property type="entry name" value="MFS_trans_sf"/>
</dbReference>
<evidence type="ECO:0000313" key="7">
    <source>
        <dbReference type="EMBL" id="MTU43161.1"/>
    </source>
</evidence>
<dbReference type="RefSeq" id="WP_021867842.1">
    <property type="nucleotide sequence ID" value="NZ_CAUABC010000017.1"/>
</dbReference>
<evidence type="ECO:0000256" key="2">
    <source>
        <dbReference type="ARBA" id="ARBA00022448"/>
    </source>
</evidence>
<reference evidence="7 8" key="1">
    <citation type="journal article" date="2019" name="Nat. Med.">
        <title>A library of human gut bacterial isolates paired with longitudinal multiomics data enables mechanistic microbiome research.</title>
        <authorList>
            <person name="Poyet M."/>
            <person name="Groussin M."/>
            <person name="Gibbons S.M."/>
            <person name="Avila-Pacheco J."/>
            <person name="Jiang X."/>
            <person name="Kearney S.M."/>
            <person name="Perrotta A.R."/>
            <person name="Berdy B."/>
            <person name="Zhao S."/>
            <person name="Lieberman T.D."/>
            <person name="Swanson P.K."/>
            <person name="Smith M."/>
            <person name="Roesemann S."/>
            <person name="Alexander J.E."/>
            <person name="Rich S.A."/>
            <person name="Livny J."/>
            <person name="Vlamakis H."/>
            <person name="Clish C."/>
            <person name="Bullock K."/>
            <person name="Deik A."/>
            <person name="Scott J."/>
            <person name="Pierce K.A."/>
            <person name="Xavier R.J."/>
            <person name="Alm E.J."/>
        </authorList>
    </citation>
    <scope>NUCLEOTIDE SEQUENCE [LARGE SCALE GENOMIC DNA]</scope>
    <source>
        <strain evidence="7 8">BIOML-A2</strain>
    </source>
</reference>
<proteinExistence type="predicted"/>
<name>A0A6I3RYI4_9BURK</name>
<evidence type="ECO:0000256" key="1">
    <source>
        <dbReference type="ARBA" id="ARBA00004651"/>
    </source>
</evidence>
<dbReference type="PANTHER" id="PTHR23513">
    <property type="entry name" value="INTEGRAL MEMBRANE EFFLUX PROTEIN-RELATED"/>
    <property type="match status" value="1"/>
</dbReference>
<gene>
    <name evidence="7" type="ORF">GMD42_05905</name>
</gene>
<dbReference type="EMBL" id="WNCL01000013">
    <property type="protein sequence ID" value="MTU43161.1"/>
    <property type="molecule type" value="Genomic_DNA"/>
</dbReference>